<dbReference type="RefSeq" id="WP_074652275.1">
    <property type="nucleotide sequence ID" value="NZ_FNSD01000001.1"/>
</dbReference>
<reference evidence="4 5" key="1">
    <citation type="submission" date="2016-10" db="EMBL/GenBank/DDBJ databases">
        <authorList>
            <person name="de Groot N.N."/>
        </authorList>
    </citation>
    <scope>NUCLEOTIDE SEQUENCE [LARGE SCALE GENOMIC DNA]</scope>
    <source>
        <strain evidence="4 5">AB35.6</strain>
    </source>
</reference>
<dbReference type="OrthoDB" id="121435at2"/>
<evidence type="ECO:0000256" key="2">
    <source>
        <dbReference type="SAM" id="Phobius"/>
    </source>
</evidence>
<dbReference type="AlphaFoldDB" id="A0A1H4JI01"/>
<evidence type="ECO:0000313" key="5">
    <source>
        <dbReference type="Proteomes" id="UP000182409"/>
    </source>
</evidence>
<accession>A0A1H4JI01</accession>
<keyword evidence="3" id="KW-0732">Signal</keyword>
<feature type="compositionally biased region" description="Polar residues" evidence="1">
    <location>
        <begin position="68"/>
        <end position="83"/>
    </location>
</feature>
<keyword evidence="2" id="KW-0812">Transmembrane</keyword>
<evidence type="ECO:0000313" key="4">
    <source>
        <dbReference type="EMBL" id="SEB45238.1"/>
    </source>
</evidence>
<evidence type="ECO:0000256" key="1">
    <source>
        <dbReference type="SAM" id="MobiDB-lite"/>
    </source>
</evidence>
<feature type="signal peptide" evidence="3">
    <location>
        <begin position="1"/>
        <end position="28"/>
    </location>
</feature>
<protein>
    <recommendedName>
        <fullName evidence="6">Cytochrome b561 domain-containing protein</fullName>
    </recommendedName>
</protein>
<name>A0A1H4JI01_9BACT</name>
<sequence>MRLPTPSTSHRLCTAVFLPLLTISALSAQSIQLQSPKERILLAELPRIDDLPDAPSAAFLQAAQTVPLQQRPQPGAEPSTSAPPSLDDLGLAPAQQRADPDLQKKLDRRTEMLKIHQRLGIITLAPLAAACLSSALAPPDPRNGNGNTVGRDIHLSLGSLAVMSYGATAYYAIRAPKIDDGHARGGIKWHKYLIYVHAPGMVLTPILGAMAFQQANNGEKVHGIASAHAAVAWTTVASYSAAILAVSWPLTHKN</sequence>
<feature type="region of interest" description="Disordered" evidence="1">
    <location>
        <begin position="68"/>
        <end position="102"/>
    </location>
</feature>
<feature type="transmembrane region" description="Helical" evidence="2">
    <location>
        <begin position="192"/>
        <end position="212"/>
    </location>
</feature>
<dbReference type="EMBL" id="FNSD01000001">
    <property type="protein sequence ID" value="SEB45238.1"/>
    <property type="molecule type" value="Genomic_DNA"/>
</dbReference>
<keyword evidence="2" id="KW-1133">Transmembrane helix</keyword>
<feature type="chain" id="PRO_5010311061" description="Cytochrome b561 domain-containing protein" evidence="3">
    <location>
        <begin position="29"/>
        <end position="254"/>
    </location>
</feature>
<feature type="transmembrane region" description="Helical" evidence="2">
    <location>
        <begin position="153"/>
        <end position="172"/>
    </location>
</feature>
<organism evidence="4 5">
    <name type="scientific">Terriglobus roseus</name>
    <dbReference type="NCBI Taxonomy" id="392734"/>
    <lineage>
        <taxon>Bacteria</taxon>
        <taxon>Pseudomonadati</taxon>
        <taxon>Acidobacteriota</taxon>
        <taxon>Terriglobia</taxon>
        <taxon>Terriglobales</taxon>
        <taxon>Acidobacteriaceae</taxon>
        <taxon>Terriglobus</taxon>
    </lineage>
</organism>
<evidence type="ECO:0000256" key="3">
    <source>
        <dbReference type="SAM" id="SignalP"/>
    </source>
</evidence>
<keyword evidence="2" id="KW-0472">Membrane</keyword>
<dbReference type="Proteomes" id="UP000182409">
    <property type="component" value="Unassembled WGS sequence"/>
</dbReference>
<proteinExistence type="predicted"/>
<evidence type="ECO:0008006" key="6">
    <source>
        <dbReference type="Google" id="ProtNLM"/>
    </source>
</evidence>
<gene>
    <name evidence="4" type="ORF">SAMN05443244_0595</name>
</gene>
<feature type="transmembrane region" description="Helical" evidence="2">
    <location>
        <begin position="224"/>
        <end position="248"/>
    </location>
</feature>